<reference evidence="1 2" key="1">
    <citation type="submission" date="2024-04" db="EMBL/GenBank/DDBJ databases">
        <title>whole genome sequencing of Lutimonas vermicola strain IMCC1616.</title>
        <authorList>
            <person name="Bae S.S."/>
        </authorList>
    </citation>
    <scope>NUCLEOTIDE SEQUENCE [LARGE SCALE GENOMIC DNA]</scope>
    <source>
        <strain evidence="1 2">IMCC1616</strain>
    </source>
</reference>
<dbReference type="RefSeq" id="WP_342158102.1">
    <property type="nucleotide sequence ID" value="NZ_JBCDNA010000001.1"/>
</dbReference>
<keyword evidence="2" id="KW-1185">Reference proteome</keyword>
<evidence type="ECO:0000313" key="1">
    <source>
        <dbReference type="EMBL" id="MEL4454540.1"/>
    </source>
</evidence>
<dbReference type="Proteomes" id="UP001474120">
    <property type="component" value="Unassembled WGS sequence"/>
</dbReference>
<accession>A0ABU9L0L8</accession>
<name>A0ABU9L0L8_9FLAO</name>
<sequence>MRHFLTIMMFYLTVSCINGSKLHLDDLKKGRFKTILEDKETVSFATRNDSIQIEDFNGVKDTFNIKWLDQFEYVLTKRSPKTLLDSTPFHVKIISIKEDTYTFKAYYKGSKFKQKGTAIKLE</sequence>
<dbReference type="PROSITE" id="PS51257">
    <property type="entry name" value="PROKAR_LIPOPROTEIN"/>
    <property type="match status" value="1"/>
</dbReference>
<proteinExistence type="predicted"/>
<protein>
    <recommendedName>
        <fullName evidence="3">DNA topoisomerase IV</fullName>
    </recommendedName>
</protein>
<gene>
    <name evidence="1" type="ORF">AABB81_01435</name>
</gene>
<evidence type="ECO:0008006" key="3">
    <source>
        <dbReference type="Google" id="ProtNLM"/>
    </source>
</evidence>
<evidence type="ECO:0000313" key="2">
    <source>
        <dbReference type="Proteomes" id="UP001474120"/>
    </source>
</evidence>
<comment type="caution">
    <text evidence="1">The sequence shown here is derived from an EMBL/GenBank/DDBJ whole genome shotgun (WGS) entry which is preliminary data.</text>
</comment>
<organism evidence="1 2">
    <name type="scientific">Lutimonas vermicola</name>
    <dbReference type="NCBI Taxonomy" id="414288"/>
    <lineage>
        <taxon>Bacteria</taxon>
        <taxon>Pseudomonadati</taxon>
        <taxon>Bacteroidota</taxon>
        <taxon>Flavobacteriia</taxon>
        <taxon>Flavobacteriales</taxon>
        <taxon>Flavobacteriaceae</taxon>
        <taxon>Lutimonas</taxon>
    </lineage>
</organism>
<dbReference type="EMBL" id="JBCDNA010000001">
    <property type="protein sequence ID" value="MEL4454540.1"/>
    <property type="molecule type" value="Genomic_DNA"/>
</dbReference>